<dbReference type="GO" id="GO:0046872">
    <property type="term" value="F:metal ion binding"/>
    <property type="evidence" value="ECO:0007669"/>
    <property type="project" value="UniProtKB-KW"/>
</dbReference>
<keyword evidence="3" id="KW-0862">Zinc</keyword>
<evidence type="ECO:0000256" key="5">
    <source>
        <dbReference type="SAM" id="MobiDB-lite"/>
    </source>
</evidence>
<evidence type="ECO:0000313" key="7">
    <source>
        <dbReference type="Proteomes" id="UP000092461"/>
    </source>
</evidence>
<evidence type="ECO:0000256" key="2">
    <source>
        <dbReference type="ARBA" id="ARBA00022723"/>
    </source>
</evidence>
<dbReference type="PANTHER" id="PTHR14742:SF0">
    <property type="entry name" value="RIBONUCLEASE P PROTEIN SUBUNIT P21"/>
    <property type="match status" value="1"/>
</dbReference>
<protein>
    <submittedName>
        <fullName evidence="6">Uncharacterized protein</fullName>
    </submittedName>
</protein>
<evidence type="ECO:0000256" key="4">
    <source>
        <dbReference type="ARBA" id="ARBA00038402"/>
    </source>
</evidence>
<feature type="compositionally biased region" description="Polar residues" evidence="5">
    <location>
        <begin position="123"/>
        <end position="151"/>
    </location>
</feature>
<keyword evidence="2" id="KW-0479">Metal-binding</keyword>
<dbReference type="EMBL" id="AJWK01022976">
    <property type="status" value="NOT_ANNOTATED_CDS"/>
    <property type="molecule type" value="Genomic_DNA"/>
</dbReference>
<accession>A0A1B0CQ34</accession>
<dbReference type="AlphaFoldDB" id="A0A1B0CQ34"/>
<organism evidence="6 7">
    <name type="scientific">Lutzomyia longipalpis</name>
    <name type="common">Sand fly</name>
    <dbReference type="NCBI Taxonomy" id="7200"/>
    <lineage>
        <taxon>Eukaryota</taxon>
        <taxon>Metazoa</taxon>
        <taxon>Ecdysozoa</taxon>
        <taxon>Arthropoda</taxon>
        <taxon>Hexapoda</taxon>
        <taxon>Insecta</taxon>
        <taxon>Pterygota</taxon>
        <taxon>Neoptera</taxon>
        <taxon>Endopterygota</taxon>
        <taxon>Diptera</taxon>
        <taxon>Nematocera</taxon>
        <taxon>Psychodoidea</taxon>
        <taxon>Psychodidae</taxon>
        <taxon>Lutzomyia</taxon>
        <taxon>Lutzomyia</taxon>
    </lineage>
</organism>
<dbReference type="Gene3D" id="6.20.50.20">
    <property type="match status" value="1"/>
</dbReference>
<dbReference type="VEuPathDB" id="VectorBase:LLOJ006983"/>
<dbReference type="EnsemblMetazoa" id="LLOJ006983-RA">
    <property type="protein sequence ID" value="LLOJ006983-PA"/>
    <property type="gene ID" value="LLOJ006983"/>
</dbReference>
<proteinExistence type="inferred from homology"/>
<feature type="compositionally biased region" description="Basic and acidic residues" evidence="5">
    <location>
        <begin position="152"/>
        <end position="165"/>
    </location>
</feature>
<sequence>MSKKQKQCQGRDTYHRMNYLYQASKLMAGRNDFLSSYLGHQCRAIGKKSVLKMEPAVKRTICKRCSIFLKPGETADVEVEDTGRGVCVISCLRCGFQKRYHNDGNYSMWLDNPASVAESLNFASDSGASSSKGQQPPTVSRVNGHVAQNATRVHEKSPIVPKTGKEVAKEGFPVLSSCEEMQIDEEEAS</sequence>
<dbReference type="VEuPathDB" id="VectorBase:LLONM1_005336"/>
<evidence type="ECO:0000313" key="6">
    <source>
        <dbReference type="EnsemblMetazoa" id="LLOJ006983-PA"/>
    </source>
</evidence>
<keyword evidence="1" id="KW-0819">tRNA processing</keyword>
<name>A0A1B0CQ34_LUTLO</name>
<evidence type="ECO:0000256" key="1">
    <source>
        <dbReference type="ARBA" id="ARBA00022694"/>
    </source>
</evidence>
<dbReference type="Proteomes" id="UP000092461">
    <property type="component" value="Unassembled WGS sequence"/>
</dbReference>
<dbReference type="GO" id="GO:0008033">
    <property type="term" value="P:tRNA processing"/>
    <property type="evidence" value="ECO:0007669"/>
    <property type="project" value="UniProtKB-KW"/>
</dbReference>
<dbReference type="PANTHER" id="PTHR14742">
    <property type="entry name" value="RIBONUCLEASE P SUBUNIT P21"/>
    <property type="match status" value="1"/>
</dbReference>
<keyword evidence="7" id="KW-1185">Reference proteome</keyword>
<dbReference type="GO" id="GO:0005655">
    <property type="term" value="C:nucleolar ribonuclease P complex"/>
    <property type="evidence" value="ECO:0007669"/>
    <property type="project" value="TreeGrafter"/>
</dbReference>
<reference evidence="6" key="1">
    <citation type="submission" date="2020-05" db="UniProtKB">
        <authorList>
            <consortium name="EnsemblMetazoa"/>
        </authorList>
    </citation>
    <scope>IDENTIFICATION</scope>
    <source>
        <strain evidence="6">Jacobina</strain>
    </source>
</reference>
<dbReference type="Pfam" id="PF04032">
    <property type="entry name" value="Rpr2"/>
    <property type="match status" value="1"/>
</dbReference>
<feature type="region of interest" description="Disordered" evidence="5">
    <location>
        <begin position="123"/>
        <end position="165"/>
    </location>
</feature>
<comment type="similarity">
    <text evidence="4">Belongs to the eukaryotic/archaeal RNase P protein component 4 family.</text>
</comment>
<evidence type="ECO:0000256" key="3">
    <source>
        <dbReference type="ARBA" id="ARBA00022833"/>
    </source>
</evidence>
<dbReference type="InterPro" id="IPR007175">
    <property type="entry name" value="Rpr2/Snm1/Rpp21"/>
</dbReference>